<dbReference type="InterPro" id="IPR012340">
    <property type="entry name" value="NA-bd_OB-fold"/>
</dbReference>
<dbReference type="Gene3D" id="2.40.50.140">
    <property type="entry name" value="Nucleic acid-binding proteins"/>
    <property type="match status" value="1"/>
</dbReference>
<keyword evidence="1" id="KW-0472">Membrane</keyword>
<dbReference type="InterPro" id="IPR058653">
    <property type="entry name" value="NfeD2_TM"/>
</dbReference>
<gene>
    <name evidence="3" type="ORF">PBLR_10393</name>
</gene>
<evidence type="ECO:0000256" key="1">
    <source>
        <dbReference type="SAM" id="Phobius"/>
    </source>
</evidence>
<dbReference type="RefSeq" id="WP_138184487.1">
    <property type="nucleotide sequence ID" value="NZ_LS992241.1"/>
</dbReference>
<proteinExistence type="predicted"/>
<keyword evidence="1" id="KW-1133">Transmembrane helix</keyword>
<evidence type="ECO:0000313" key="3">
    <source>
        <dbReference type="EMBL" id="SYX81973.1"/>
    </source>
</evidence>
<organism evidence="3 4">
    <name type="scientific">Paenibacillus alvei</name>
    <name type="common">Bacillus alvei</name>
    <dbReference type="NCBI Taxonomy" id="44250"/>
    <lineage>
        <taxon>Bacteria</taxon>
        <taxon>Bacillati</taxon>
        <taxon>Bacillota</taxon>
        <taxon>Bacilli</taxon>
        <taxon>Bacillales</taxon>
        <taxon>Paenibacillaceae</taxon>
        <taxon>Paenibacillus</taxon>
    </lineage>
</organism>
<evidence type="ECO:0000259" key="2">
    <source>
        <dbReference type="Pfam" id="PF25842"/>
    </source>
</evidence>
<feature type="transmembrane region" description="Helical" evidence="1">
    <location>
        <begin position="6"/>
        <end position="27"/>
    </location>
</feature>
<dbReference type="AlphaFoldDB" id="A0A383R569"/>
<sequence length="179" mass="18786">MQTLYWGLLIFGVLYAIVSLLIGEVLSHVFDGLVGDSHLAVLQPTILVSGLTALGAVGVLLSRYTAWASTTILLTALAGALVVSIGVYFLYVRPMENSENSIGFSITELAGKVGEVNVPIPAAGYGEVIVRIGAGVTNQIAASFDKEAIPSGTTIVVVEVKGDTLYVSPLNEETLRPTH</sequence>
<feature type="domain" description="Membrane protein NfeD2 N-terminal transmembrane" evidence="2">
    <location>
        <begin position="1"/>
        <end position="100"/>
    </location>
</feature>
<dbReference type="Pfam" id="PF25842">
    <property type="entry name" value="NfeD_TM"/>
    <property type="match status" value="1"/>
</dbReference>
<accession>A0A383R569</accession>
<keyword evidence="1" id="KW-0812">Transmembrane</keyword>
<dbReference type="EMBL" id="LS992241">
    <property type="protein sequence ID" value="SYX81973.1"/>
    <property type="molecule type" value="Genomic_DNA"/>
</dbReference>
<feature type="transmembrane region" description="Helical" evidence="1">
    <location>
        <begin position="67"/>
        <end position="91"/>
    </location>
</feature>
<name>A0A383R569_PAEAL</name>
<feature type="transmembrane region" description="Helical" evidence="1">
    <location>
        <begin position="39"/>
        <end position="61"/>
    </location>
</feature>
<protein>
    <recommendedName>
        <fullName evidence="2">Membrane protein NfeD2 N-terminal transmembrane domain-containing protein</fullName>
    </recommendedName>
</protein>
<dbReference type="Proteomes" id="UP000304148">
    <property type="component" value="Chromosome"/>
</dbReference>
<reference evidence="4" key="1">
    <citation type="submission" date="2018-08" db="EMBL/GenBank/DDBJ databases">
        <authorList>
            <person name="Chevrot R."/>
        </authorList>
    </citation>
    <scope>NUCLEOTIDE SEQUENCE [LARGE SCALE GENOMIC DNA]</scope>
</reference>
<evidence type="ECO:0000313" key="4">
    <source>
        <dbReference type="Proteomes" id="UP000304148"/>
    </source>
</evidence>